<dbReference type="Pfam" id="PF00588">
    <property type="entry name" value="SpoU_methylase"/>
    <property type="match status" value="1"/>
</dbReference>
<evidence type="ECO:0000256" key="2">
    <source>
        <dbReference type="ARBA" id="ARBA00022603"/>
    </source>
</evidence>
<evidence type="ECO:0000313" key="7">
    <source>
        <dbReference type="Proteomes" id="UP000231932"/>
    </source>
</evidence>
<feature type="region of interest" description="Disordered" evidence="4">
    <location>
        <begin position="1"/>
        <end position="27"/>
    </location>
</feature>
<keyword evidence="3 6" id="KW-0808">Transferase</keyword>
<dbReference type="SUPFAM" id="SSF75217">
    <property type="entry name" value="alpha/beta knot"/>
    <property type="match status" value="1"/>
</dbReference>
<dbReference type="SMART" id="SM00967">
    <property type="entry name" value="SpoU_sub_bind"/>
    <property type="match status" value="1"/>
</dbReference>
<dbReference type="PANTHER" id="PTHR46429">
    <property type="entry name" value="23S RRNA (GUANOSINE-2'-O-)-METHYLTRANSFERASE RLMB"/>
    <property type="match status" value="1"/>
</dbReference>
<name>A0A2K8N2B8_9BACL</name>
<keyword evidence="2 6" id="KW-0489">Methyltransferase</keyword>
<sequence>MKGREKGAARNAGGFRRQVQGESQSRRVVGRQPVLELLRAGRPVNRLFIAEGAEGGSMAEITARAKEAGIVITRVPRNRLDEWASGMNHQGVMADVAPFAYADLDECLRAAELHRRPGLFVLLDGIEDPHNLGSILRTAEACAVDGVVVPKRRAAAVNETVVKASAGAAEFVPVIRVGNLGQTILTLKRSGYRVIGADTEGDCDFTDADYRGPTALVIGGEGKGLGRLVRERCDEVVHIPMAGRVNSLNAGVAAGVVLYEAMRQRSAP</sequence>
<comment type="similarity">
    <text evidence="1">Belongs to the class IV-like SAM-binding methyltransferase superfamily. RNA methyltransferase TrmH family.</text>
</comment>
<feature type="domain" description="RNA 2-O ribose methyltransferase substrate binding" evidence="5">
    <location>
        <begin position="27"/>
        <end position="102"/>
    </location>
</feature>
<evidence type="ECO:0000313" key="6">
    <source>
        <dbReference type="EMBL" id="ATY83676.1"/>
    </source>
</evidence>
<dbReference type="GO" id="GO:0032259">
    <property type="term" value="P:methylation"/>
    <property type="evidence" value="ECO:0007669"/>
    <property type="project" value="UniProtKB-KW"/>
</dbReference>
<dbReference type="CDD" id="cd18103">
    <property type="entry name" value="SpoU-like_RlmB"/>
    <property type="match status" value="1"/>
</dbReference>
<dbReference type="EMBL" id="CP024955">
    <property type="protein sequence ID" value="ATY83676.1"/>
    <property type="molecule type" value="Genomic_DNA"/>
</dbReference>
<dbReference type="InterPro" id="IPR029026">
    <property type="entry name" value="tRNA_m1G_MTases_N"/>
</dbReference>
<dbReference type="NCBIfam" id="TIGR00186">
    <property type="entry name" value="rRNA_methyl_3"/>
    <property type="match status" value="1"/>
</dbReference>
<dbReference type="Gene3D" id="3.30.1330.30">
    <property type="match status" value="1"/>
</dbReference>
<evidence type="ECO:0000256" key="4">
    <source>
        <dbReference type="SAM" id="MobiDB-lite"/>
    </source>
</evidence>
<dbReference type="PANTHER" id="PTHR46429:SF1">
    <property type="entry name" value="23S RRNA (GUANOSINE-2'-O-)-METHYLTRANSFERASE RLMB"/>
    <property type="match status" value="1"/>
</dbReference>
<dbReference type="FunFam" id="3.40.1280.10:FF:000008">
    <property type="entry name" value="Group 3 RNA methyltransferase TrmH"/>
    <property type="match status" value="1"/>
</dbReference>
<dbReference type="InterPro" id="IPR004441">
    <property type="entry name" value="rRNA_MeTrfase_TrmH"/>
</dbReference>
<evidence type="ECO:0000256" key="3">
    <source>
        <dbReference type="ARBA" id="ARBA00022679"/>
    </source>
</evidence>
<gene>
    <name evidence="6" type="ORF">CVV65_00690</name>
</gene>
<dbReference type="OrthoDB" id="9794400at2"/>
<keyword evidence="7" id="KW-1185">Reference proteome</keyword>
<dbReference type="InterPro" id="IPR013123">
    <property type="entry name" value="SpoU_subst-bd"/>
</dbReference>
<dbReference type="AlphaFoldDB" id="A0A2K8N2B8"/>
<dbReference type="Proteomes" id="UP000231932">
    <property type="component" value="Chromosome"/>
</dbReference>
<dbReference type="SUPFAM" id="SSF55315">
    <property type="entry name" value="L30e-like"/>
    <property type="match status" value="1"/>
</dbReference>
<accession>A0A2K8N2B8</accession>
<dbReference type="InterPro" id="IPR001537">
    <property type="entry name" value="SpoU_MeTrfase"/>
</dbReference>
<dbReference type="GO" id="GO:0005829">
    <property type="term" value="C:cytosol"/>
    <property type="evidence" value="ECO:0007669"/>
    <property type="project" value="TreeGrafter"/>
</dbReference>
<dbReference type="RefSeq" id="WP_100666534.1">
    <property type="nucleotide sequence ID" value="NZ_CP024955.1"/>
</dbReference>
<organism evidence="6 7">
    <name type="scientific">Kyrpidia spormannii</name>
    <dbReference type="NCBI Taxonomy" id="2055160"/>
    <lineage>
        <taxon>Bacteria</taxon>
        <taxon>Bacillati</taxon>
        <taxon>Bacillota</taxon>
        <taxon>Bacilli</taxon>
        <taxon>Bacillales</taxon>
        <taxon>Alicyclobacillaceae</taxon>
        <taxon>Kyrpidia</taxon>
    </lineage>
</organism>
<dbReference type="InterPro" id="IPR029064">
    <property type="entry name" value="Ribosomal_eL30-like_sf"/>
</dbReference>
<dbReference type="KEGG" id="kyr:CVV65_00690"/>
<protein>
    <submittedName>
        <fullName evidence="6">23S rRNA (Guanosine(2251)-2'-O)-methyltransferase RlmB</fullName>
    </submittedName>
</protein>
<dbReference type="GO" id="GO:0003723">
    <property type="term" value="F:RNA binding"/>
    <property type="evidence" value="ECO:0007669"/>
    <property type="project" value="InterPro"/>
</dbReference>
<dbReference type="GO" id="GO:0006396">
    <property type="term" value="P:RNA processing"/>
    <property type="evidence" value="ECO:0007669"/>
    <property type="project" value="InterPro"/>
</dbReference>
<evidence type="ECO:0000256" key="1">
    <source>
        <dbReference type="ARBA" id="ARBA00007228"/>
    </source>
</evidence>
<dbReference type="Gene3D" id="3.40.1280.10">
    <property type="match status" value="1"/>
</dbReference>
<dbReference type="Pfam" id="PF08032">
    <property type="entry name" value="SpoU_sub_bind"/>
    <property type="match status" value="1"/>
</dbReference>
<reference evidence="7" key="1">
    <citation type="submission" date="2017-11" db="EMBL/GenBank/DDBJ databases">
        <title>Complete Genome Sequence of Kyrpidia sp. Strain EA-1, a thermophilic, hydrogen-oxidizing Bacterium, isolated from the Azores.</title>
        <authorList>
            <person name="Reiner J.E."/>
            <person name="Lapp C.J."/>
            <person name="Bunk B."/>
            <person name="Gescher J."/>
        </authorList>
    </citation>
    <scope>NUCLEOTIDE SEQUENCE [LARGE SCALE GENOMIC DNA]</scope>
    <source>
        <strain evidence="7">EA-1</strain>
    </source>
</reference>
<evidence type="ECO:0000259" key="5">
    <source>
        <dbReference type="SMART" id="SM00967"/>
    </source>
</evidence>
<dbReference type="InterPro" id="IPR029028">
    <property type="entry name" value="Alpha/beta_knot_MTases"/>
</dbReference>
<dbReference type="GO" id="GO:0008173">
    <property type="term" value="F:RNA methyltransferase activity"/>
    <property type="evidence" value="ECO:0007669"/>
    <property type="project" value="InterPro"/>
</dbReference>
<proteinExistence type="inferred from homology"/>